<dbReference type="CDD" id="cd06262">
    <property type="entry name" value="metallo-hydrolase-like_MBL-fold"/>
    <property type="match status" value="1"/>
</dbReference>
<comment type="cofactor">
    <cofactor evidence="1">
        <name>Zn(2+)</name>
        <dbReference type="ChEBI" id="CHEBI:29105"/>
    </cofactor>
</comment>
<organism evidence="9 10">
    <name type="scientific">Cohnella soli</name>
    <dbReference type="NCBI Taxonomy" id="425005"/>
    <lineage>
        <taxon>Bacteria</taxon>
        <taxon>Bacillati</taxon>
        <taxon>Bacillota</taxon>
        <taxon>Bacilli</taxon>
        <taxon>Bacillales</taxon>
        <taxon>Paenibacillaceae</taxon>
        <taxon>Cohnella</taxon>
    </lineage>
</organism>
<evidence type="ECO:0000313" key="9">
    <source>
        <dbReference type="EMBL" id="MFC5406909.1"/>
    </source>
</evidence>
<evidence type="ECO:0000256" key="4">
    <source>
        <dbReference type="ARBA" id="ARBA00022833"/>
    </source>
</evidence>
<comment type="catalytic activity">
    <reaction evidence="5">
        <text>3',5'-cyclic CMP + H2O = CMP + H(+)</text>
        <dbReference type="Rhea" id="RHEA:72675"/>
        <dbReference type="ChEBI" id="CHEBI:15377"/>
        <dbReference type="ChEBI" id="CHEBI:15378"/>
        <dbReference type="ChEBI" id="CHEBI:58003"/>
        <dbReference type="ChEBI" id="CHEBI:60377"/>
    </reaction>
    <physiologicalReaction direction="left-to-right" evidence="5">
        <dbReference type="Rhea" id="RHEA:72676"/>
    </physiologicalReaction>
</comment>
<name>A0ABW0I226_9BACL</name>
<accession>A0ABW0I226</accession>
<comment type="catalytic activity">
    <reaction evidence="7">
        <text>3',5'-cyclic UMP + H2O = UMP + H(+)</text>
        <dbReference type="Rhea" id="RHEA:70575"/>
        <dbReference type="ChEBI" id="CHEBI:15377"/>
        <dbReference type="ChEBI" id="CHEBI:15378"/>
        <dbReference type="ChEBI" id="CHEBI:57865"/>
        <dbReference type="ChEBI" id="CHEBI:184387"/>
    </reaction>
    <physiologicalReaction direction="left-to-right" evidence="7">
        <dbReference type="Rhea" id="RHEA:70576"/>
    </physiologicalReaction>
</comment>
<reference evidence="10" key="1">
    <citation type="journal article" date="2019" name="Int. J. Syst. Evol. Microbiol.">
        <title>The Global Catalogue of Microorganisms (GCM) 10K type strain sequencing project: providing services to taxonomists for standard genome sequencing and annotation.</title>
        <authorList>
            <consortium name="The Broad Institute Genomics Platform"/>
            <consortium name="The Broad Institute Genome Sequencing Center for Infectious Disease"/>
            <person name="Wu L."/>
            <person name="Ma J."/>
        </authorList>
    </citation>
    <scope>NUCLEOTIDE SEQUENCE [LARGE SCALE GENOMIC DNA]</scope>
    <source>
        <strain evidence="10">CGMCC 1.18575</strain>
    </source>
</reference>
<evidence type="ECO:0000256" key="5">
    <source>
        <dbReference type="ARBA" id="ARBA00034221"/>
    </source>
</evidence>
<dbReference type="EMBL" id="JBHSMI010000067">
    <property type="protein sequence ID" value="MFC5406909.1"/>
    <property type="molecule type" value="Genomic_DNA"/>
</dbReference>
<comment type="caution">
    <text evidence="9">The sequence shown here is derived from an EMBL/GenBank/DDBJ whole genome shotgun (WGS) entry which is preliminary data.</text>
</comment>
<keyword evidence="3" id="KW-0378">Hydrolase</keyword>
<keyword evidence="2" id="KW-0479">Metal-binding</keyword>
<sequence length="208" mass="22832">MLTFQKFALGPLETNAYVIVNAERTHAVVIDPGTPDGALLRKLDGLKVEAILLTHAHFDHIGGVETVREKYGCPVYIHTAEKDWLTDANKNGSSRWTDVTKPISGRGPDHLLVGGEELELLGEKFRVMHVPGHSPGSVGFLVGDLLFSGDALFRHSVGRTDFPGCSQELLFKGIRDHFYTLPDDVLVLPGHGPDTTIGEERRDNPFVN</sequence>
<evidence type="ECO:0000256" key="7">
    <source>
        <dbReference type="ARBA" id="ARBA00048505"/>
    </source>
</evidence>
<dbReference type="SUPFAM" id="SSF56281">
    <property type="entry name" value="Metallo-hydrolase/oxidoreductase"/>
    <property type="match status" value="1"/>
</dbReference>
<evidence type="ECO:0000259" key="8">
    <source>
        <dbReference type="SMART" id="SM00849"/>
    </source>
</evidence>
<keyword evidence="4" id="KW-0862">Zinc</keyword>
<evidence type="ECO:0000256" key="1">
    <source>
        <dbReference type="ARBA" id="ARBA00001947"/>
    </source>
</evidence>
<gene>
    <name evidence="9" type="ORF">ACFPOF_29645</name>
</gene>
<protein>
    <submittedName>
        <fullName evidence="9">MBL fold metallo-hydrolase</fullName>
    </submittedName>
</protein>
<evidence type="ECO:0000256" key="2">
    <source>
        <dbReference type="ARBA" id="ARBA00022723"/>
    </source>
</evidence>
<dbReference type="InterPro" id="IPR036866">
    <property type="entry name" value="RibonucZ/Hydroxyglut_hydro"/>
</dbReference>
<dbReference type="PANTHER" id="PTHR46233:SF3">
    <property type="entry name" value="HYDROXYACYLGLUTATHIONE HYDROLASE GLOC"/>
    <property type="match status" value="1"/>
</dbReference>
<dbReference type="InterPro" id="IPR001279">
    <property type="entry name" value="Metallo-B-lactamas"/>
</dbReference>
<dbReference type="PANTHER" id="PTHR46233">
    <property type="entry name" value="HYDROXYACYLGLUTATHIONE HYDROLASE GLOC"/>
    <property type="match status" value="1"/>
</dbReference>
<dbReference type="InterPro" id="IPR051453">
    <property type="entry name" value="MBL_Glyoxalase_II"/>
</dbReference>
<dbReference type="RefSeq" id="WP_378139108.1">
    <property type="nucleotide sequence ID" value="NZ_JBHSMI010000067.1"/>
</dbReference>
<dbReference type="Pfam" id="PF00753">
    <property type="entry name" value="Lactamase_B"/>
    <property type="match status" value="1"/>
</dbReference>
<evidence type="ECO:0000256" key="3">
    <source>
        <dbReference type="ARBA" id="ARBA00022801"/>
    </source>
</evidence>
<evidence type="ECO:0000313" key="10">
    <source>
        <dbReference type="Proteomes" id="UP001596113"/>
    </source>
</evidence>
<dbReference type="SMART" id="SM00849">
    <property type="entry name" value="Lactamase_B"/>
    <property type="match status" value="1"/>
</dbReference>
<proteinExistence type="predicted"/>
<feature type="domain" description="Metallo-beta-lactamase" evidence="8">
    <location>
        <begin position="13"/>
        <end position="191"/>
    </location>
</feature>
<keyword evidence="10" id="KW-1185">Reference proteome</keyword>
<comment type="function">
    <text evidence="6">Counteracts the endogenous Pycsar antiviral defense system. Phosphodiesterase that enables metal-dependent hydrolysis of host cyclic nucleotide Pycsar defense signals such as cCMP and cUMP.</text>
</comment>
<evidence type="ECO:0000256" key="6">
    <source>
        <dbReference type="ARBA" id="ARBA00034301"/>
    </source>
</evidence>
<dbReference type="Proteomes" id="UP001596113">
    <property type="component" value="Unassembled WGS sequence"/>
</dbReference>
<dbReference type="Gene3D" id="3.60.15.10">
    <property type="entry name" value="Ribonuclease Z/Hydroxyacylglutathione hydrolase-like"/>
    <property type="match status" value="1"/>
</dbReference>